<gene>
    <name evidence="5" type="ORF">LRAMOSA05498</name>
</gene>
<sequence length="163" mass="18428">MLAVLNSQRALFRRSCSFSTRTMSTHAHLADDCIFCKIIRGQIPSFKLVETDKSFAFMDIDPLSPGHSLVIPKYHAEFFHQVPDEYLADALPVAKKIAAASNLKQYNVLQNNGKLANQAVPHVHFHIIPKPNEEQGLGVRWKPIGMSKDDVQKVYEETKKNLQ</sequence>
<evidence type="ECO:0000259" key="4">
    <source>
        <dbReference type="PROSITE" id="PS51084"/>
    </source>
</evidence>
<dbReference type="EMBL" id="LK023379">
    <property type="protein sequence ID" value="CDS13320.1"/>
    <property type="molecule type" value="Genomic_DNA"/>
</dbReference>
<dbReference type="PROSITE" id="PS00892">
    <property type="entry name" value="HIT_1"/>
    <property type="match status" value="1"/>
</dbReference>
<dbReference type="GO" id="GO:0009117">
    <property type="term" value="P:nucleotide metabolic process"/>
    <property type="evidence" value="ECO:0007669"/>
    <property type="project" value="TreeGrafter"/>
</dbReference>
<dbReference type="PROSITE" id="PS51084">
    <property type="entry name" value="HIT_2"/>
    <property type="match status" value="1"/>
</dbReference>
<feature type="active site" description="Tele-AMP-histidine intermediate" evidence="1">
    <location>
        <position position="124"/>
    </location>
</feature>
<dbReference type="InterPro" id="IPR001310">
    <property type="entry name" value="Histidine_triad_HIT"/>
</dbReference>
<dbReference type="InterPro" id="IPR011146">
    <property type="entry name" value="HIT-like"/>
</dbReference>
<feature type="domain" description="HIT" evidence="4">
    <location>
        <begin position="34"/>
        <end position="137"/>
    </location>
</feature>
<dbReference type="AlphaFoldDB" id="A0A077X149"/>
<dbReference type="Pfam" id="PF01230">
    <property type="entry name" value="HIT"/>
    <property type="match status" value="1"/>
</dbReference>
<dbReference type="PANTHER" id="PTHR46648:SF1">
    <property type="entry name" value="ADENOSINE 5'-MONOPHOSPHORAMIDASE HNT1"/>
    <property type="match status" value="1"/>
</dbReference>
<dbReference type="SUPFAM" id="SSF54197">
    <property type="entry name" value="HIT-like"/>
    <property type="match status" value="1"/>
</dbReference>
<dbReference type="CDD" id="cd01277">
    <property type="entry name" value="HINT_subgroup"/>
    <property type="match status" value="1"/>
</dbReference>
<accession>A0A077X149</accession>
<evidence type="ECO:0000256" key="2">
    <source>
        <dbReference type="PIRSR" id="PIRSR601310-3"/>
    </source>
</evidence>
<dbReference type="Gene3D" id="3.30.428.10">
    <property type="entry name" value="HIT-like"/>
    <property type="match status" value="1"/>
</dbReference>
<name>A0A077X149_9FUNG</name>
<reference evidence="5" key="1">
    <citation type="journal article" date="2014" name="Genome Announc.">
        <title>De novo whole-genome sequence and genome annotation of Lichtheimia ramosa.</title>
        <authorList>
            <person name="Linde J."/>
            <person name="Schwartze V."/>
            <person name="Binder U."/>
            <person name="Lass-Florl C."/>
            <person name="Voigt K."/>
            <person name="Horn F."/>
        </authorList>
    </citation>
    <scope>NUCLEOTIDE SEQUENCE</scope>
    <source>
        <strain evidence="5">JMRC FSU:6197</strain>
    </source>
</reference>
<dbReference type="OrthoDB" id="672793at2759"/>
<dbReference type="GO" id="GO:0003824">
    <property type="term" value="F:catalytic activity"/>
    <property type="evidence" value="ECO:0007669"/>
    <property type="project" value="InterPro"/>
</dbReference>
<evidence type="ECO:0000313" key="5">
    <source>
        <dbReference type="EMBL" id="CDS13320.1"/>
    </source>
</evidence>
<dbReference type="InterPro" id="IPR019808">
    <property type="entry name" value="Histidine_triad_CS"/>
</dbReference>
<protein>
    <recommendedName>
        <fullName evidence="4">HIT domain-containing protein</fullName>
    </recommendedName>
</protein>
<proteinExistence type="predicted"/>
<evidence type="ECO:0000256" key="1">
    <source>
        <dbReference type="PIRSR" id="PIRSR601310-1"/>
    </source>
</evidence>
<feature type="short sequence motif" description="Histidine triad motif" evidence="2 3">
    <location>
        <begin position="122"/>
        <end position="126"/>
    </location>
</feature>
<dbReference type="PRINTS" id="PR00332">
    <property type="entry name" value="HISTRIAD"/>
</dbReference>
<evidence type="ECO:0000256" key="3">
    <source>
        <dbReference type="PROSITE-ProRule" id="PRU00464"/>
    </source>
</evidence>
<dbReference type="PANTHER" id="PTHR46648">
    <property type="entry name" value="HIT FAMILY PROTEIN 1"/>
    <property type="match status" value="1"/>
</dbReference>
<dbReference type="InterPro" id="IPR039384">
    <property type="entry name" value="HINT"/>
</dbReference>
<dbReference type="InterPro" id="IPR036265">
    <property type="entry name" value="HIT-like_sf"/>
</dbReference>
<organism evidence="5">
    <name type="scientific">Lichtheimia ramosa</name>
    <dbReference type="NCBI Taxonomy" id="688394"/>
    <lineage>
        <taxon>Eukaryota</taxon>
        <taxon>Fungi</taxon>
        <taxon>Fungi incertae sedis</taxon>
        <taxon>Mucoromycota</taxon>
        <taxon>Mucoromycotina</taxon>
        <taxon>Mucoromycetes</taxon>
        <taxon>Mucorales</taxon>
        <taxon>Lichtheimiaceae</taxon>
        <taxon>Lichtheimia</taxon>
    </lineage>
</organism>